<dbReference type="EnsemblPlants" id="ONIVA02G17120.1">
    <property type="protein sequence ID" value="ONIVA02G17120.1"/>
    <property type="gene ID" value="ONIVA02G17120"/>
</dbReference>
<reference evidence="2" key="1">
    <citation type="submission" date="2015-04" db="UniProtKB">
        <authorList>
            <consortium name="EnsemblPlants"/>
        </authorList>
    </citation>
    <scope>IDENTIFICATION</scope>
    <source>
        <strain evidence="2">SL10</strain>
    </source>
</reference>
<dbReference type="Gramene" id="ONIVA02G17120.1">
    <property type="protein sequence ID" value="ONIVA02G17120.1"/>
    <property type="gene ID" value="ONIVA02G17120"/>
</dbReference>
<feature type="compositionally biased region" description="Low complexity" evidence="1">
    <location>
        <begin position="119"/>
        <end position="131"/>
    </location>
</feature>
<dbReference type="AlphaFoldDB" id="A0A0E0G694"/>
<feature type="compositionally biased region" description="Basic and acidic residues" evidence="1">
    <location>
        <begin position="91"/>
        <end position="105"/>
    </location>
</feature>
<evidence type="ECO:0000313" key="2">
    <source>
        <dbReference type="EnsemblPlants" id="ONIVA02G17120.1"/>
    </source>
</evidence>
<dbReference type="Proteomes" id="UP000006591">
    <property type="component" value="Chromosome 2"/>
</dbReference>
<feature type="compositionally biased region" description="Basic and acidic residues" evidence="1">
    <location>
        <begin position="18"/>
        <end position="32"/>
    </location>
</feature>
<reference evidence="2" key="2">
    <citation type="submission" date="2018-04" db="EMBL/GenBank/DDBJ databases">
        <title>OnivRS2 (Oryza nivara Reference Sequence Version 2).</title>
        <authorList>
            <person name="Zhang J."/>
            <person name="Kudrna D."/>
            <person name="Lee S."/>
            <person name="Talag J."/>
            <person name="Rajasekar S."/>
            <person name="Welchert J."/>
            <person name="Hsing Y.-I."/>
            <person name="Wing R.A."/>
        </authorList>
    </citation>
    <scope>NUCLEOTIDE SEQUENCE [LARGE SCALE GENOMIC DNA]</scope>
    <source>
        <strain evidence="2">SL10</strain>
    </source>
</reference>
<proteinExistence type="predicted"/>
<feature type="region of interest" description="Disordered" evidence="1">
    <location>
        <begin position="1"/>
        <end position="139"/>
    </location>
</feature>
<sequence>MAEDPDSDGAPDDLLDVGADHGDLGHEPERAVRPVRVPAAAELGEVPPRGHPEARGEQLHEQAHGRGLEEQPEQRVAGGRAGLEVALEVARVQERDAHQEPRPREQPQPAPREGRHGHAAAAGEGAVVVGVGVTGGRDD</sequence>
<evidence type="ECO:0000313" key="3">
    <source>
        <dbReference type="Proteomes" id="UP000006591"/>
    </source>
</evidence>
<accession>A0A0E0G694</accession>
<keyword evidence="3" id="KW-1185">Reference proteome</keyword>
<protein>
    <submittedName>
        <fullName evidence="2">Uncharacterized protein</fullName>
    </submittedName>
</protein>
<name>A0A0E0G694_ORYNI</name>
<organism evidence="2">
    <name type="scientific">Oryza nivara</name>
    <name type="common">Indian wild rice</name>
    <name type="synonym">Oryza sativa f. spontanea</name>
    <dbReference type="NCBI Taxonomy" id="4536"/>
    <lineage>
        <taxon>Eukaryota</taxon>
        <taxon>Viridiplantae</taxon>
        <taxon>Streptophyta</taxon>
        <taxon>Embryophyta</taxon>
        <taxon>Tracheophyta</taxon>
        <taxon>Spermatophyta</taxon>
        <taxon>Magnoliopsida</taxon>
        <taxon>Liliopsida</taxon>
        <taxon>Poales</taxon>
        <taxon>Poaceae</taxon>
        <taxon>BOP clade</taxon>
        <taxon>Oryzoideae</taxon>
        <taxon>Oryzeae</taxon>
        <taxon>Oryzinae</taxon>
        <taxon>Oryza</taxon>
    </lineage>
</organism>
<dbReference type="HOGENOM" id="CLU_1848316_0_0_1"/>
<feature type="compositionally biased region" description="Acidic residues" evidence="1">
    <location>
        <begin position="1"/>
        <end position="15"/>
    </location>
</feature>
<feature type="compositionally biased region" description="Basic and acidic residues" evidence="1">
    <location>
        <begin position="48"/>
        <end position="73"/>
    </location>
</feature>
<evidence type="ECO:0000256" key="1">
    <source>
        <dbReference type="SAM" id="MobiDB-lite"/>
    </source>
</evidence>